<dbReference type="CDD" id="cd06261">
    <property type="entry name" value="TM_PBP2"/>
    <property type="match status" value="1"/>
</dbReference>
<dbReference type="InterPro" id="IPR035906">
    <property type="entry name" value="MetI-like_sf"/>
</dbReference>
<evidence type="ECO:0000256" key="4">
    <source>
        <dbReference type="ARBA" id="ARBA00022475"/>
    </source>
</evidence>
<comment type="caution">
    <text evidence="11">The sequence shown here is derived from an EMBL/GenBank/DDBJ whole genome shotgun (WGS) entry which is preliminary data.</text>
</comment>
<sequence length="151" mass="16769">PMFLIFRSWGLYDTYLGIILFHTAASLPLVVWMMRSFIAEIPPEVEESAMVDGCSHLGAFWRITLPLCVPALLATGVLSFIFSWNEFMGALILTGEEAKTLPVLTMSFISAKGIMWGRMTAGATLIVVPIIVLVIFVQKYLTRGLSFGMFK</sequence>
<comment type="similarity">
    <text evidence="2">Belongs to the binding-protein-dependent transport system permease family. MalFG subfamily.</text>
</comment>
<evidence type="ECO:0000256" key="5">
    <source>
        <dbReference type="ARBA" id="ARBA00022597"/>
    </source>
</evidence>
<comment type="subcellular location">
    <subcellularLocation>
        <location evidence="1">Cell membrane</location>
        <topology evidence="1">Multi-pass membrane protein</topology>
    </subcellularLocation>
</comment>
<feature type="transmembrane region" description="Helical" evidence="9">
    <location>
        <begin position="115"/>
        <end position="137"/>
    </location>
</feature>
<keyword evidence="5" id="KW-0762">Sugar transport</keyword>
<evidence type="ECO:0000256" key="6">
    <source>
        <dbReference type="ARBA" id="ARBA00022692"/>
    </source>
</evidence>
<dbReference type="InterPro" id="IPR000515">
    <property type="entry name" value="MetI-like"/>
</dbReference>
<accession>X1H4E4</accession>
<dbReference type="AlphaFoldDB" id="X1H4E4"/>
<evidence type="ECO:0000256" key="1">
    <source>
        <dbReference type="ARBA" id="ARBA00004651"/>
    </source>
</evidence>
<dbReference type="PROSITE" id="PS50928">
    <property type="entry name" value="ABC_TM1"/>
    <property type="match status" value="1"/>
</dbReference>
<keyword evidence="7 9" id="KW-1133">Transmembrane helix</keyword>
<dbReference type="PANTHER" id="PTHR32243">
    <property type="entry name" value="MALTOSE TRANSPORT SYSTEM PERMEASE-RELATED"/>
    <property type="match status" value="1"/>
</dbReference>
<evidence type="ECO:0000256" key="3">
    <source>
        <dbReference type="ARBA" id="ARBA00022448"/>
    </source>
</evidence>
<name>X1H4E4_9ZZZZ</name>
<evidence type="ECO:0000256" key="8">
    <source>
        <dbReference type="ARBA" id="ARBA00023136"/>
    </source>
</evidence>
<feature type="non-terminal residue" evidence="11">
    <location>
        <position position="1"/>
    </location>
</feature>
<evidence type="ECO:0000313" key="11">
    <source>
        <dbReference type="EMBL" id="GAH65026.1"/>
    </source>
</evidence>
<keyword evidence="3" id="KW-0813">Transport</keyword>
<gene>
    <name evidence="11" type="ORF">S03H2_48521</name>
</gene>
<dbReference type="EMBL" id="BARU01030593">
    <property type="protein sequence ID" value="GAH65026.1"/>
    <property type="molecule type" value="Genomic_DNA"/>
</dbReference>
<dbReference type="GO" id="GO:0055085">
    <property type="term" value="P:transmembrane transport"/>
    <property type="evidence" value="ECO:0007669"/>
    <property type="project" value="InterPro"/>
</dbReference>
<keyword evidence="8 9" id="KW-0472">Membrane</keyword>
<evidence type="ECO:0000256" key="7">
    <source>
        <dbReference type="ARBA" id="ARBA00022989"/>
    </source>
</evidence>
<dbReference type="GO" id="GO:0005886">
    <property type="term" value="C:plasma membrane"/>
    <property type="evidence" value="ECO:0007669"/>
    <property type="project" value="UniProtKB-SubCell"/>
</dbReference>
<feature type="transmembrane region" description="Helical" evidence="9">
    <location>
        <begin position="15"/>
        <end position="38"/>
    </location>
</feature>
<evidence type="ECO:0000256" key="2">
    <source>
        <dbReference type="ARBA" id="ARBA00009047"/>
    </source>
</evidence>
<dbReference type="Gene3D" id="1.10.3720.10">
    <property type="entry name" value="MetI-like"/>
    <property type="match status" value="1"/>
</dbReference>
<organism evidence="11">
    <name type="scientific">marine sediment metagenome</name>
    <dbReference type="NCBI Taxonomy" id="412755"/>
    <lineage>
        <taxon>unclassified sequences</taxon>
        <taxon>metagenomes</taxon>
        <taxon>ecological metagenomes</taxon>
    </lineage>
</organism>
<proteinExistence type="inferred from homology"/>
<evidence type="ECO:0000259" key="10">
    <source>
        <dbReference type="PROSITE" id="PS50928"/>
    </source>
</evidence>
<feature type="transmembrane region" description="Helical" evidence="9">
    <location>
        <begin position="59"/>
        <end position="84"/>
    </location>
</feature>
<protein>
    <recommendedName>
        <fullName evidence="10">ABC transmembrane type-1 domain-containing protein</fullName>
    </recommendedName>
</protein>
<feature type="domain" description="ABC transmembrane type-1" evidence="10">
    <location>
        <begin position="1"/>
        <end position="137"/>
    </location>
</feature>
<reference evidence="11" key="1">
    <citation type="journal article" date="2014" name="Front. Microbiol.">
        <title>High frequency of phylogenetically diverse reductive dehalogenase-homologous genes in deep subseafloor sedimentary metagenomes.</title>
        <authorList>
            <person name="Kawai M."/>
            <person name="Futagami T."/>
            <person name="Toyoda A."/>
            <person name="Takaki Y."/>
            <person name="Nishi S."/>
            <person name="Hori S."/>
            <person name="Arai W."/>
            <person name="Tsubouchi T."/>
            <person name="Morono Y."/>
            <person name="Uchiyama I."/>
            <person name="Ito T."/>
            <person name="Fujiyama A."/>
            <person name="Inagaki F."/>
            <person name="Takami H."/>
        </authorList>
    </citation>
    <scope>NUCLEOTIDE SEQUENCE</scope>
    <source>
        <strain evidence="11">Expedition CK06-06</strain>
    </source>
</reference>
<keyword evidence="4" id="KW-1003">Cell membrane</keyword>
<evidence type="ECO:0000256" key="9">
    <source>
        <dbReference type="SAM" id="Phobius"/>
    </source>
</evidence>
<dbReference type="Pfam" id="PF00528">
    <property type="entry name" value="BPD_transp_1"/>
    <property type="match status" value="1"/>
</dbReference>
<dbReference type="PANTHER" id="PTHR32243:SF50">
    <property type="entry name" value="MALTOSE_MALTODEXTRIN TRANSPORT SYSTEM PERMEASE PROTEIN MALG"/>
    <property type="match status" value="1"/>
</dbReference>
<dbReference type="InterPro" id="IPR050901">
    <property type="entry name" value="BP-dep_ABC_trans_perm"/>
</dbReference>
<keyword evidence="6 9" id="KW-0812">Transmembrane</keyword>
<dbReference type="SUPFAM" id="SSF161098">
    <property type="entry name" value="MetI-like"/>
    <property type="match status" value="1"/>
</dbReference>